<organism evidence="2 3">
    <name type="scientific">Calidris pygmaea</name>
    <name type="common">Spoon-billed sandpiper</name>
    <dbReference type="NCBI Taxonomy" id="425635"/>
    <lineage>
        <taxon>Eukaryota</taxon>
        <taxon>Metazoa</taxon>
        <taxon>Chordata</taxon>
        <taxon>Craniata</taxon>
        <taxon>Vertebrata</taxon>
        <taxon>Euteleostomi</taxon>
        <taxon>Archelosauria</taxon>
        <taxon>Archosauria</taxon>
        <taxon>Dinosauria</taxon>
        <taxon>Saurischia</taxon>
        <taxon>Theropoda</taxon>
        <taxon>Coelurosauria</taxon>
        <taxon>Aves</taxon>
        <taxon>Neognathae</taxon>
        <taxon>Neoaves</taxon>
        <taxon>Charadriiformes</taxon>
        <taxon>Scolopacidae</taxon>
        <taxon>Calidris</taxon>
    </lineage>
</organism>
<dbReference type="GO" id="GO:0006508">
    <property type="term" value="P:proteolysis"/>
    <property type="evidence" value="ECO:0007669"/>
    <property type="project" value="TreeGrafter"/>
</dbReference>
<dbReference type="Proteomes" id="UP000694419">
    <property type="component" value="Unplaced"/>
</dbReference>
<dbReference type="Pfam" id="PF09286">
    <property type="entry name" value="Pro-kuma_activ"/>
    <property type="match status" value="1"/>
</dbReference>
<dbReference type="SUPFAM" id="SSF54897">
    <property type="entry name" value="Protease propeptides/inhibitors"/>
    <property type="match status" value="1"/>
</dbReference>
<proteinExistence type="predicted"/>
<reference evidence="2" key="2">
    <citation type="submission" date="2025-09" db="UniProtKB">
        <authorList>
            <consortium name="Ensembl"/>
        </authorList>
    </citation>
    <scope>IDENTIFICATION</scope>
</reference>
<dbReference type="Ensembl" id="ENSCPGT00000024439.1">
    <property type="protein sequence ID" value="ENSCPGP00000022345.1"/>
    <property type="gene ID" value="ENSCPGG00000015523.1"/>
</dbReference>
<dbReference type="PANTHER" id="PTHR14218">
    <property type="entry name" value="PROTEASE S8 TRIPEPTIDYL PEPTIDASE I CLN2"/>
    <property type="match status" value="1"/>
</dbReference>
<evidence type="ECO:0000313" key="2">
    <source>
        <dbReference type="Ensembl" id="ENSCPGP00000022345.1"/>
    </source>
</evidence>
<protein>
    <recommendedName>
        <fullName evidence="1">Peptidase S53 activation domain-containing protein</fullName>
    </recommendedName>
</protein>
<dbReference type="PANTHER" id="PTHR14218:SF15">
    <property type="entry name" value="TRIPEPTIDYL-PEPTIDASE 1"/>
    <property type="match status" value="1"/>
</dbReference>
<dbReference type="GO" id="GO:0004175">
    <property type="term" value="F:endopeptidase activity"/>
    <property type="evidence" value="ECO:0007669"/>
    <property type="project" value="TreeGrafter"/>
</dbReference>
<dbReference type="CDD" id="cd11377">
    <property type="entry name" value="Pro-peptidase_S53"/>
    <property type="match status" value="1"/>
</dbReference>
<name>A0A8C3PRJ8_9CHAR</name>
<feature type="domain" description="Peptidase S53 activation" evidence="1">
    <location>
        <begin position="4"/>
        <end position="141"/>
    </location>
</feature>
<sequence length="189" mass="20318">PRVPPGWTHAGRVSPGHQVQLTFALRQPDTGRLARLVDAVSDPRSPRYGKYLSLGEVQDLVQPSPATLMAVLKWLQGHGVESCSSVATLDFLECQILAERLLPGAQFHRYVKGQRSVVRSPLPYAVPEELAEHVDFGTSCMGRGGNGAAPTARGAGGTLGIAQPGLATLVPPGTVWWVLQPWSLEPLRM</sequence>
<evidence type="ECO:0000313" key="3">
    <source>
        <dbReference type="Proteomes" id="UP000694419"/>
    </source>
</evidence>
<dbReference type="GO" id="GO:0008240">
    <property type="term" value="F:tripeptidyl-peptidase activity"/>
    <property type="evidence" value="ECO:0007669"/>
    <property type="project" value="TreeGrafter"/>
</dbReference>
<dbReference type="InterPro" id="IPR015366">
    <property type="entry name" value="S53_propep"/>
</dbReference>
<dbReference type="AlphaFoldDB" id="A0A8C3PRJ8"/>
<dbReference type="InterPro" id="IPR050819">
    <property type="entry name" value="Tripeptidyl-peptidase_I"/>
</dbReference>
<reference evidence="2" key="1">
    <citation type="submission" date="2025-08" db="UniProtKB">
        <authorList>
            <consortium name="Ensembl"/>
        </authorList>
    </citation>
    <scope>IDENTIFICATION</scope>
</reference>
<accession>A0A8C3PRJ8</accession>
<dbReference type="SMART" id="SM00944">
    <property type="entry name" value="Pro-kuma_activ"/>
    <property type="match status" value="1"/>
</dbReference>
<evidence type="ECO:0000259" key="1">
    <source>
        <dbReference type="SMART" id="SM00944"/>
    </source>
</evidence>
<dbReference type="GO" id="GO:0007417">
    <property type="term" value="P:central nervous system development"/>
    <property type="evidence" value="ECO:0007669"/>
    <property type="project" value="TreeGrafter"/>
</dbReference>
<keyword evidence="3" id="KW-1185">Reference proteome</keyword>